<organism evidence="2 3">
    <name type="scientific">Callosobruchus maculatus</name>
    <name type="common">Southern cowpea weevil</name>
    <name type="synonym">Pulse bruchid</name>
    <dbReference type="NCBI Taxonomy" id="64391"/>
    <lineage>
        <taxon>Eukaryota</taxon>
        <taxon>Metazoa</taxon>
        <taxon>Ecdysozoa</taxon>
        <taxon>Arthropoda</taxon>
        <taxon>Hexapoda</taxon>
        <taxon>Insecta</taxon>
        <taxon>Pterygota</taxon>
        <taxon>Neoptera</taxon>
        <taxon>Endopterygota</taxon>
        <taxon>Coleoptera</taxon>
        <taxon>Polyphaga</taxon>
        <taxon>Cucujiformia</taxon>
        <taxon>Chrysomeloidea</taxon>
        <taxon>Chrysomelidae</taxon>
        <taxon>Bruchinae</taxon>
        <taxon>Bruchini</taxon>
        <taxon>Callosobruchus</taxon>
    </lineage>
</organism>
<keyword evidence="3" id="KW-1185">Reference proteome</keyword>
<dbReference type="AlphaFoldDB" id="A0A653CCH7"/>
<evidence type="ECO:0000256" key="1">
    <source>
        <dbReference type="SAM" id="MobiDB-lite"/>
    </source>
</evidence>
<dbReference type="Proteomes" id="UP000410492">
    <property type="component" value="Unassembled WGS sequence"/>
</dbReference>
<dbReference type="GO" id="GO:0003676">
    <property type="term" value="F:nucleic acid binding"/>
    <property type="evidence" value="ECO:0007669"/>
    <property type="project" value="InterPro"/>
</dbReference>
<protein>
    <submittedName>
        <fullName evidence="2">Uncharacterized protein</fullName>
    </submittedName>
</protein>
<evidence type="ECO:0000313" key="2">
    <source>
        <dbReference type="EMBL" id="VEN44770.1"/>
    </source>
</evidence>
<accession>A0A653CCH7</accession>
<dbReference type="PANTHER" id="PTHR33939">
    <property type="entry name" value="PROTEIN CBG22215"/>
    <property type="match status" value="1"/>
</dbReference>
<evidence type="ECO:0000313" key="3">
    <source>
        <dbReference type="Proteomes" id="UP000410492"/>
    </source>
</evidence>
<sequence>KDTGELTVPLNNLFERVVKATGVSLSTVQRVVKENASKPAGTKFTSPRKTINKPSPKSSVDQFDEEIIRSVLYKFVHIHKRRPTMQAVYQAVINDGVALRGKLTSFKKIVHKLGFRWRKTEGNRKLLIEKTDIRAKRTEYLRKLKSYKEQGRNIVYSDETYIHSSHTVPKSWDDGTDNCLKSPVVKGKRLIILHCGGRKGFVPNAALLFKSGLKTGDYHDDMNHQNYKKWVQ</sequence>
<dbReference type="InterPro" id="IPR036397">
    <property type="entry name" value="RNaseH_sf"/>
</dbReference>
<feature type="region of interest" description="Disordered" evidence="1">
    <location>
        <begin position="39"/>
        <end position="59"/>
    </location>
</feature>
<proteinExistence type="predicted"/>
<feature type="non-terminal residue" evidence="2">
    <location>
        <position position="232"/>
    </location>
</feature>
<dbReference type="OrthoDB" id="6751415at2759"/>
<name>A0A653CCH7_CALMS</name>
<dbReference type="Gene3D" id="3.30.420.10">
    <property type="entry name" value="Ribonuclease H-like superfamily/Ribonuclease H"/>
    <property type="match status" value="1"/>
</dbReference>
<feature type="compositionally biased region" description="Polar residues" evidence="1">
    <location>
        <begin position="43"/>
        <end position="59"/>
    </location>
</feature>
<dbReference type="EMBL" id="CAACVG010007313">
    <property type="protein sequence ID" value="VEN44770.1"/>
    <property type="molecule type" value="Genomic_DNA"/>
</dbReference>
<gene>
    <name evidence="2" type="ORF">CALMAC_LOCUS7443</name>
</gene>
<feature type="non-terminal residue" evidence="2">
    <location>
        <position position="1"/>
    </location>
</feature>
<dbReference type="PANTHER" id="PTHR33939:SF1">
    <property type="entry name" value="DUF4371 DOMAIN-CONTAINING PROTEIN"/>
    <property type="match status" value="1"/>
</dbReference>
<reference evidence="2 3" key="1">
    <citation type="submission" date="2019-01" db="EMBL/GenBank/DDBJ databases">
        <authorList>
            <person name="Sayadi A."/>
        </authorList>
    </citation>
    <scope>NUCLEOTIDE SEQUENCE [LARGE SCALE GENOMIC DNA]</scope>
</reference>